<evidence type="ECO:0000256" key="13">
    <source>
        <dbReference type="ARBA" id="ARBA00023034"/>
    </source>
</evidence>
<keyword evidence="16" id="KW-0325">Glycoprotein</keyword>
<evidence type="ECO:0000256" key="12">
    <source>
        <dbReference type="ARBA" id="ARBA00022989"/>
    </source>
</evidence>
<evidence type="ECO:0000256" key="6">
    <source>
        <dbReference type="ARBA" id="ARBA00014817"/>
    </source>
</evidence>
<evidence type="ECO:0000256" key="21">
    <source>
        <dbReference type="ARBA" id="ARBA00032915"/>
    </source>
</evidence>
<evidence type="ECO:0000256" key="1">
    <source>
        <dbReference type="ARBA" id="ARBA00001936"/>
    </source>
</evidence>
<keyword evidence="7" id="KW-0328">Glycosyltransferase</keyword>
<feature type="binding site" evidence="23">
    <location>
        <position position="155"/>
    </location>
    <ligand>
        <name>substrate</name>
    </ligand>
</feature>
<dbReference type="SUPFAM" id="SSF53448">
    <property type="entry name" value="Nucleotide-diphospho-sugar transferases"/>
    <property type="match status" value="1"/>
</dbReference>
<keyword evidence="13" id="KW-0333">Golgi apparatus</keyword>
<comment type="cofactor">
    <cofactor evidence="1 24">
        <name>Mn(2+)</name>
        <dbReference type="ChEBI" id="CHEBI:29035"/>
    </cofactor>
</comment>
<reference evidence="29" key="1">
    <citation type="submission" date="2025-08" db="UniProtKB">
        <authorList>
            <consortium name="RefSeq"/>
        </authorList>
    </citation>
    <scope>IDENTIFICATION</scope>
    <source>
        <tissue evidence="29">Whole organism</tissue>
    </source>
</reference>
<feature type="binding site" evidence="24">
    <location>
        <position position="260"/>
    </location>
    <ligand>
        <name>Mn(2+)</name>
        <dbReference type="ChEBI" id="CHEBI:29035"/>
    </ligand>
</feature>
<keyword evidence="28" id="KW-1185">Reference proteome</keyword>
<dbReference type="AlphaFoldDB" id="A0A8B7N3T4"/>
<evidence type="ECO:0000256" key="14">
    <source>
        <dbReference type="ARBA" id="ARBA00023136"/>
    </source>
</evidence>
<dbReference type="RefSeq" id="XP_018008496.1">
    <property type="nucleotide sequence ID" value="XM_018153007.2"/>
</dbReference>
<evidence type="ECO:0000256" key="22">
    <source>
        <dbReference type="ARBA" id="ARBA00093257"/>
    </source>
</evidence>
<evidence type="ECO:0000256" key="20">
    <source>
        <dbReference type="ARBA" id="ARBA00032552"/>
    </source>
</evidence>
<evidence type="ECO:0000256" key="7">
    <source>
        <dbReference type="ARBA" id="ARBA00022676"/>
    </source>
</evidence>
<dbReference type="InterPro" id="IPR007754">
    <property type="entry name" value="GlcNAc_II"/>
</dbReference>
<dbReference type="PANTHER" id="PTHR12871:SF0">
    <property type="entry name" value="ALPHA-1,6-MANNOSYL-GLYCOPROTEIN 2-BETA-N-ACETYLGLUCOSAMINYLTRANSFERASE"/>
    <property type="match status" value="1"/>
</dbReference>
<dbReference type="Pfam" id="PF05060">
    <property type="entry name" value="MGAT2"/>
    <property type="match status" value="1"/>
</dbReference>
<gene>
    <name evidence="29" type="primary">LOC108666182</name>
</gene>
<keyword evidence="12 27" id="KW-1133">Transmembrane helix</keyword>
<evidence type="ECO:0000256" key="8">
    <source>
        <dbReference type="ARBA" id="ARBA00022679"/>
    </source>
</evidence>
<comment type="subcellular location">
    <subcellularLocation>
        <location evidence="2">Golgi apparatus membrane</location>
        <topology evidence="2">Single-pass type II membrane protein</topology>
    </subcellularLocation>
</comment>
<evidence type="ECO:0000256" key="4">
    <source>
        <dbReference type="ARBA" id="ARBA00011011"/>
    </source>
</evidence>
<evidence type="ECO:0000256" key="19">
    <source>
        <dbReference type="ARBA" id="ARBA00031203"/>
    </source>
</evidence>
<keyword evidence="14 27" id="KW-0472">Membrane</keyword>
<evidence type="ECO:0000256" key="27">
    <source>
        <dbReference type="SAM" id="Phobius"/>
    </source>
</evidence>
<dbReference type="GO" id="GO:0008455">
    <property type="term" value="F:alpha-1,6-mannosylglycoprotein 2-beta-N-acetylglucosaminyltransferase activity"/>
    <property type="evidence" value="ECO:0007669"/>
    <property type="project" value="UniProtKB-EC"/>
</dbReference>
<evidence type="ECO:0000313" key="28">
    <source>
        <dbReference type="Proteomes" id="UP000694843"/>
    </source>
</evidence>
<sequence length="671" mass="75573">MLIRKVTMRTGGVKRGVRIIVVVVVLSIAWIQLALPSLPHDPPATADHESLEPDPSLKGFLHMPLHVLMQKLSSVPEVSTTISLPADKIWEIWEHITEFAGSESIQNVEVFGPVQPNTVVIVIQVHNRLNYLRHLIVSLAEVRGIDSVLLIFSHDFYDEAINQLIMNIDFCMVLQVFYPHTLQLHPTSFPGHSPGDCPRDTDRKIAKELQCRGNPDLYGHYREPRYTQTKNHWWWKANKVFDAVLTPLNHSGLVLFLEEDHYVSEDLLHMLTLLSAALPHACPHCSLLTLGNYLKNYNWPGDAKKVEVSPWLSSKHNMGFAFNRTTWQKIKACGVGFCTHDDYNWDWSLQHVSNTCLQQRLHTMVLRAPRVFHIGECGVHHKKKDCSSKLVLNKVYRTLQSGRRALFPLKLIIMQAPPKKIKKHKGNGGWGDHRDQELCKAFLTSTGLFSPLVQEPSPPERPAPRNRTLGAPIHRTNSTSQRPPKDNVFPDILPRTGKSSRDKNPHLSEGGGFKEKPAIYQHGKAARSSSRDKPYLAERGFVARVSSVMRQPQVITVSYDGSTDDGSDVAAAVPHYLDPRHPLNPSHHRHDPLDPASLSLQSLSHEASAPGMPLVQQVHSIALNLHHPAIGSESELLRRGHPIAAKEVDDSDQVITYEEGRDLRMHRRSIS</sequence>
<evidence type="ECO:0000256" key="3">
    <source>
        <dbReference type="ARBA" id="ARBA00004922"/>
    </source>
</evidence>
<evidence type="ECO:0000256" key="10">
    <source>
        <dbReference type="ARBA" id="ARBA00022723"/>
    </source>
</evidence>
<feature type="disulfide bond" evidence="25">
    <location>
        <begin position="377"/>
        <end position="386"/>
    </location>
</feature>
<feature type="compositionally biased region" description="Basic and acidic residues" evidence="26">
    <location>
        <begin position="499"/>
        <end position="517"/>
    </location>
</feature>
<dbReference type="KEGG" id="hazt:108666182"/>
<keyword evidence="9 27" id="KW-0812">Transmembrane</keyword>
<evidence type="ECO:0000256" key="26">
    <source>
        <dbReference type="SAM" id="MobiDB-lite"/>
    </source>
</evidence>
<keyword evidence="15 25" id="KW-1015">Disulfide bond</keyword>
<feature type="disulfide bond" evidence="25">
    <location>
        <begin position="333"/>
        <end position="356"/>
    </location>
</feature>
<proteinExistence type="inferred from homology"/>
<feature type="transmembrane region" description="Helical" evidence="27">
    <location>
        <begin position="16"/>
        <end position="35"/>
    </location>
</feature>
<dbReference type="GO" id="GO:0046872">
    <property type="term" value="F:metal ion binding"/>
    <property type="evidence" value="ECO:0007669"/>
    <property type="project" value="UniProtKB-KW"/>
</dbReference>
<dbReference type="Gene3D" id="3.90.550.10">
    <property type="entry name" value="Spore Coat Polysaccharide Biosynthesis Protein SpsA, Chain A"/>
    <property type="match status" value="1"/>
</dbReference>
<dbReference type="GeneID" id="108666182"/>
<feature type="disulfide bond" evidence="25">
    <location>
        <begin position="197"/>
        <end position="211"/>
    </location>
</feature>
<evidence type="ECO:0000256" key="5">
    <source>
        <dbReference type="ARBA" id="ARBA00012613"/>
    </source>
</evidence>
<feature type="binding site" evidence="23">
    <location>
        <begin position="228"/>
        <end position="232"/>
    </location>
    <ligand>
        <name>substrate</name>
    </ligand>
</feature>
<name>A0A8B7N3T4_HYAAZ</name>
<dbReference type="EC" id="2.4.1.143" evidence="5"/>
<evidence type="ECO:0000256" key="24">
    <source>
        <dbReference type="PIRSR" id="PIRSR607754-2"/>
    </source>
</evidence>
<feature type="binding site" evidence="23">
    <location>
        <begin position="124"/>
        <end position="128"/>
    </location>
    <ligand>
        <name>substrate</name>
    </ligand>
</feature>
<dbReference type="OrthoDB" id="6019616at2759"/>
<evidence type="ECO:0000256" key="15">
    <source>
        <dbReference type="ARBA" id="ARBA00023157"/>
    </source>
</evidence>
<feature type="region of interest" description="Disordered" evidence="26">
    <location>
        <begin position="450"/>
        <end position="532"/>
    </location>
</feature>
<organism evidence="28 29">
    <name type="scientific">Hyalella azteca</name>
    <name type="common">Amphipod</name>
    <dbReference type="NCBI Taxonomy" id="294128"/>
    <lineage>
        <taxon>Eukaryota</taxon>
        <taxon>Metazoa</taxon>
        <taxon>Ecdysozoa</taxon>
        <taxon>Arthropoda</taxon>
        <taxon>Crustacea</taxon>
        <taxon>Multicrustacea</taxon>
        <taxon>Malacostraca</taxon>
        <taxon>Eumalacostraca</taxon>
        <taxon>Peracarida</taxon>
        <taxon>Amphipoda</taxon>
        <taxon>Senticaudata</taxon>
        <taxon>Talitrida</taxon>
        <taxon>Talitroidea</taxon>
        <taxon>Hyalellidae</taxon>
        <taxon>Hyalella</taxon>
    </lineage>
</organism>
<evidence type="ECO:0000256" key="16">
    <source>
        <dbReference type="ARBA" id="ARBA00023180"/>
    </source>
</evidence>
<evidence type="ECO:0000256" key="18">
    <source>
        <dbReference type="ARBA" id="ARBA00029663"/>
    </source>
</evidence>
<protein>
    <recommendedName>
        <fullName evidence="6">Alpha-1,6-mannosyl-glycoprotein 2-beta-N-acetylglucosaminyltransferase</fullName>
        <ecNumber evidence="5">2.4.1.143</ecNumber>
    </recommendedName>
    <alternativeName>
        <fullName evidence="21">Beta-1,2-N-acetylglucosaminyltransferase II</fullName>
    </alternativeName>
    <alternativeName>
        <fullName evidence="20">GlcNAc-T II</fullName>
    </alternativeName>
    <alternativeName>
        <fullName evidence="19">Mannoside acetylglucosaminyltransferase 2</fullName>
    </alternativeName>
    <alternativeName>
        <fullName evidence="18">N-glycosyl-oligosaccharide-glycoprotein N-acetylglucosaminyltransferase II</fullName>
    </alternativeName>
</protein>
<dbReference type="GO" id="GO:0009312">
    <property type="term" value="P:oligosaccharide biosynthetic process"/>
    <property type="evidence" value="ECO:0007669"/>
    <property type="project" value="InterPro"/>
</dbReference>
<dbReference type="GO" id="GO:0000139">
    <property type="term" value="C:Golgi membrane"/>
    <property type="evidence" value="ECO:0007669"/>
    <property type="project" value="UniProtKB-SubCell"/>
</dbReference>
<evidence type="ECO:0000256" key="25">
    <source>
        <dbReference type="PIRSR" id="PIRSR607754-3"/>
    </source>
</evidence>
<evidence type="ECO:0000256" key="23">
    <source>
        <dbReference type="PIRSR" id="PIRSR607754-1"/>
    </source>
</evidence>
<comment type="catalytic activity">
    <reaction evidence="22">
        <text>an N(4)-{beta-D-GlcNAc-(1-&gt;2)-alpha-D-Man-(1-&gt;3)-[alpha-D-Man-(1-&gt;6)]-beta-D-Man-(1-&gt;4)-beta-D-GlcNAc-(1-&gt;4)-beta-D-GlcNAc}-L-asparaginyl-[protein] + UDP-N-acetyl-alpha-D-glucosamine = N(4)-{beta-D-GlcNAc-(1-&gt;2)-alpha-D-Man-(1-&gt;3)-[beta-D-GlcNAc-(1-&gt;2)-alpha-D-Man-(1-&gt;6)]-beta-D-Man-(1-&gt;4)-beta-D-GlcNAc-(1-&gt;4)-beta-D-GlcNAc}-L-asparaginyl-[protein] + UDP + H(+)</text>
        <dbReference type="Rhea" id="RHEA:12941"/>
        <dbReference type="Rhea" id="RHEA-COMP:13526"/>
        <dbReference type="Rhea" id="RHEA-COMP:14369"/>
        <dbReference type="ChEBI" id="CHEBI:15378"/>
        <dbReference type="ChEBI" id="CHEBI:57705"/>
        <dbReference type="ChEBI" id="CHEBI:58223"/>
        <dbReference type="ChEBI" id="CHEBI:60615"/>
        <dbReference type="ChEBI" id="CHEBI:60651"/>
        <dbReference type="EC" id="2.4.1.143"/>
    </reaction>
</comment>
<feature type="disulfide bond" evidence="25">
    <location>
        <begin position="282"/>
        <end position="285"/>
    </location>
</feature>
<dbReference type="InterPro" id="IPR029044">
    <property type="entry name" value="Nucleotide-diphossugar_trans"/>
</dbReference>
<feature type="disulfide bond" evidence="25">
    <location>
        <begin position="338"/>
        <end position="439"/>
    </location>
</feature>
<evidence type="ECO:0000256" key="9">
    <source>
        <dbReference type="ARBA" id="ARBA00022692"/>
    </source>
</evidence>
<comment type="similarity">
    <text evidence="4">Belongs to the glycosyltransferase 16 (GT16) protein family.</text>
</comment>
<feature type="binding site" evidence="24">
    <location>
        <position position="373"/>
    </location>
    <ligand>
        <name>Mn(2+)</name>
        <dbReference type="ChEBI" id="CHEBI:29035"/>
    </ligand>
</feature>
<keyword evidence="17 24" id="KW-0464">Manganese</keyword>
<evidence type="ECO:0000256" key="2">
    <source>
        <dbReference type="ARBA" id="ARBA00004323"/>
    </source>
</evidence>
<evidence type="ECO:0000256" key="11">
    <source>
        <dbReference type="ARBA" id="ARBA00022968"/>
    </source>
</evidence>
<accession>A0A8B7N3T4</accession>
<keyword evidence="10 24" id="KW-0479">Metal-binding</keyword>
<dbReference type="GO" id="GO:0006487">
    <property type="term" value="P:protein N-linked glycosylation"/>
    <property type="evidence" value="ECO:0007669"/>
    <property type="project" value="TreeGrafter"/>
</dbReference>
<dbReference type="PANTHER" id="PTHR12871">
    <property type="entry name" value="BETA-1,2-N-ACETYLGLUCOSAMINYLTRANSFERASE II"/>
    <property type="match status" value="1"/>
</dbReference>
<keyword evidence="8" id="KW-0808">Transferase</keyword>
<dbReference type="GO" id="GO:0005795">
    <property type="term" value="C:Golgi stack"/>
    <property type="evidence" value="ECO:0007669"/>
    <property type="project" value="InterPro"/>
</dbReference>
<keyword evidence="11" id="KW-0735">Signal-anchor</keyword>
<evidence type="ECO:0000256" key="17">
    <source>
        <dbReference type="ARBA" id="ARBA00023211"/>
    </source>
</evidence>
<dbReference type="Proteomes" id="UP000694843">
    <property type="component" value="Unplaced"/>
</dbReference>
<evidence type="ECO:0000313" key="29">
    <source>
        <dbReference type="RefSeq" id="XP_018008496.1"/>
    </source>
</evidence>
<comment type="pathway">
    <text evidence="3">Protein modification; protein glycosylation.</text>
</comment>
<dbReference type="UniPathway" id="UPA00378"/>